<gene>
    <name evidence="1" type="ORF">AABB29_04665</name>
</gene>
<name>A0ABZ2V703_9RHOB</name>
<reference evidence="2" key="1">
    <citation type="submission" date="2024-04" db="EMBL/GenBank/DDBJ databases">
        <title>Phylogenomic analyses of a clade within the roseobacter group suggest taxonomic reassignments of species of the genera Aestuariivita, Citreicella, Loktanella, Nautella, Pelagibaca, Ruegeria, Thalassobius, Thiobacimonas and Tropicibacter, and the proposal o.</title>
        <authorList>
            <person name="Jeon C.O."/>
        </authorList>
    </citation>
    <scope>NUCLEOTIDE SEQUENCE [LARGE SCALE GENOMIC DNA]</scope>
    <source>
        <strain evidence="2">BS5-3</strain>
    </source>
</reference>
<evidence type="ECO:0000313" key="2">
    <source>
        <dbReference type="Proteomes" id="UP001440612"/>
    </source>
</evidence>
<dbReference type="Proteomes" id="UP001440612">
    <property type="component" value="Chromosome"/>
</dbReference>
<protein>
    <recommendedName>
        <fullName evidence="3">DUF4274 domain-containing protein</fullName>
    </recommendedName>
</protein>
<organism evidence="1 2">
    <name type="scientific">Yoonia phaeophyticola</name>
    <dbReference type="NCBI Taxonomy" id="3137369"/>
    <lineage>
        <taxon>Bacteria</taxon>
        <taxon>Pseudomonadati</taxon>
        <taxon>Pseudomonadota</taxon>
        <taxon>Alphaproteobacteria</taxon>
        <taxon>Rhodobacterales</taxon>
        <taxon>Paracoccaceae</taxon>
        <taxon>Yoonia</taxon>
    </lineage>
</organism>
<evidence type="ECO:0000313" key="1">
    <source>
        <dbReference type="EMBL" id="WZC49947.1"/>
    </source>
</evidence>
<keyword evidence="2" id="KW-1185">Reference proteome</keyword>
<accession>A0ABZ2V703</accession>
<proteinExistence type="predicted"/>
<dbReference type="RefSeq" id="WP_341368057.1">
    <property type="nucleotide sequence ID" value="NZ_CP150951.2"/>
</dbReference>
<sequence length="213" mass="23731">MPCYGQIKLPMNQATSPHRAPTKAETALQRVLKSAPQELWLDTIRRCKGPQHDGLISWMINQPQCDFAVAVHAFYRSDPGHYLDLPRPLPTAPEPSDIFAQLLINWDAGYYRDHQLAVDKRDIDPRQLVRINQKIAARPPGSLPFSVPKRFLDPVGGAARLLPPSLSPDNARHLWPIYAQLGLQVPPSAPGIRRTLAALSARLTPAKRPEQGL</sequence>
<dbReference type="EMBL" id="CP150951">
    <property type="protein sequence ID" value="WZC49947.1"/>
    <property type="molecule type" value="Genomic_DNA"/>
</dbReference>
<evidence type="ECO:0008006" key="3">
    <source>
        <dbReference type="Google" id="ProtNLM"/>
    </source>
</evidence>